<evidence type="ECO:0000256" key="6">
    <source>
        <dbReference type="SAM" id="Phobius"/>
    </source>
</evidence>
<feature type="transmembrane region" description="Helical" evidence="6">
    <location>
        <begin position="12"/>
        <end position="30"/>
    </location>
</feature>
<evidence type="ECO:0000256" key="4">
    <source>
        <dbReference type="ARBA" id="ARBA00022777"/>
    </source>
</evidence>
<dbReference type="Gene3D" id="3.30.565.10">
    <property type="entry name" value="Histidine kinase-like ATPase, C-terminal domain"/>
    <property type="match status" value="1"/>
</dbReference>
<feature type="domain" description="GAF" evidence="7">
    <location>
        <begin position="238"/>
        <end position="393"/>
    </location>
</feature>
<dbReference type="PANTHER" id="PTHR24421">
    <property type="entry name" value="NITRATE/NITRITE SENSOR PROTEIN NARX-RELATED"/>
    <property type="match status" value="1"/>
</dbReference>
<dbReference type="Pfam" id="PF07730">
    <property type="entry name" value="HisKA_3"/>
    <property type="match status" value="1"/>
</dbReference>
<keyword evidence="5" id="KW-0902">Two-component regulatory system</keyword>
<organism evidence="9 10">
    <name type="scientific">Virgibacillus kekensis</name>
    <dbReference type="NCBI Taxonomy" id="202261"/>
    <lineage>
        <taxon>Bacteria</taxon>
        <taxon>Bacillati</taxon>
        <taxon>Bacillota</taxon>
        <taxon>Bacilli</taxon>
        <taxon>Bacillales</taxon>
        <taxon>Bacillaceae</taxon>
        <taxon>Virgibacillus</taxon>
    </lineage>
</organism>
<dbReference type="InterPro" id="IPR036890">
    <property type="entry name" value="HATPase_C_sf"/>
</dbReference>
<keyword evidence="6" id="KW-1133">Transmembrane helix</keyword>
<dbReference type="SMART" id="SM00065">
    <property type="entry name" value="GAF"/>
    <property type="match status" value="1"/>
</dbReference>
<dbReference type="SMART" id="SM00387">
    <property type="entry name" value="HATPase_c"/>
    <property type="match status" value="1"/>
</dbReference>
<keyword evidence="6" id="KW-0472">Membrane</keyword>
<dbReference type="CDD" id="cd16917">
    <property type="entry name" value="HATPase_UhpB-NarQ-NarX-like"/>
    <property type="match status" value="1"/>
</dbReference>
<protein>
    <recommendedName>
        <fullName evidence="2">histidine kinase</fullName>
        <ecNumber evidence="2">2.7.13.3</ecNumber>
    </recommendedName>
</protein>
<feature type="transmembrane region" description="Helical" evidence="6">
    <location>
        <begin position="72"/>
        <end position="100"/>
    </location>
</feature>
<dbReference type="Pfam" id="PF13185">
    <property type="entry name" value="GAF_2"/>
    <property type="match status" value="1"/>
</dbReference>
<evidence type="ECO:0000256" key="2">
    <source>
        <dbReference type="ARBA" id="ARBA00012438"/>
    </source>
</evidence>
<proteinExistence type="predicted"/>
<dbReference type="InterPro" id="IPR011712">
    <property type="entry name" value="Sig_transdc_His_kin_sub3_dim/P"/>
</dbReference>
<sequence>MAYTKRIKTREYHAKFFMATVSILGLGLIISQMSNLQVPHSPIILILFTVFLGVSEYYPIPVWKGNTAINFPILFTLYLVSGLDYTVVIYAGVVLLVNLLSRRPIRILFFNPAQLTLSFFLAVKLADTVGLGFVASSPIMENFLEYSTVLLFFHLINNLLVDMVLWLRPQVYSFRSWKHKTLSELSSLLISLSYGFMLFLLGSQNREIDFFSFFFFFSPLVGLSLLSGVIFRLRKEESRLKALFSITSELNSMVPTDDWLDSLKPSFQTFIAVDASILWMKEGDSWIPRFEQGNVVSNSTLNKEKFFLLEGMREPAVYDNRQQDPGIASNSFEDGIKSFIYTPVIHKSEMFGVLVIGRSRTKSFTDDDVDSITSFANQLAIAMKTRTLIKEQEKRVVLEERNRIAREIHDGVAQSLAGAIMSLETAERKFAEKPAETLSIVSGSITKLRTSLKEIRESIYALKPYPTERIGLIPAISGKIGEINRNIGLEINFEVRGTEDQLSSMTEKILFDVFQESMANSIKHSKTKKVDVLLSYQSQQILLRVKDYGIGFSLYEEMIKAENTSHFGILNMNDSVEKVNGSLQIDSSRKSGTEVSVIIPRMGLEGGKKIDKSYAGR</sequence>
<dbReference type="InterPro" id="IPR003018">
    <property type="entry name" value="GAF"/>
</dbReference>
<comment type="catalytic activity">
    <reaction evidence="1">
        <text>ATP + protein L-histidine = ADP + protein N-phospho-L-histidine.</text>
        <dbReference type="EC" id="2.7.13.3"/>
    </reaction>
</comment>
<name>A0ABV9DJQ5_9BACI</name>
<dbReference type="Pfam" id="PF02518">
    <property type="entry name" value="HATPase_c"/>
    <property type="match status" value="1"/>
</dbReference>
<feature type="transmembrane region" description="Helical" evidence="6">
    <location>
        <begin position="107"/>
        <end position="126"/>
    </location>
</feature>
<evidence type="ECO:0000256" key="1">
    <source>
        <dbReference type="ARBA" id="ARBA00000085"/>
    </source>
</evidence>
<dbReference type="EC" id="2.7.13.3" evidence="2"/>
<evidence type="ECO:0000256" key="3">
    <source>
        <dbReference type="ARBA" id="ARBA00022679"/>
    </source>
</evidence>
<gene>
    <name evidence="9" type="ORF">ACFO3D_12800</name>
</gene>
<feature type="transmembrane region" description="Helical" evidence="6">
    <location>
        <begin position="42"/>
        <end position="60"/>
    </location>
</feature>
<reference evidence="10" key="1">
    <citation type="journal article" date="2019" name="Int. J. Syst. Evol. Microbiol.">
        <title>The Global Catalogue of Microorganisms (GCM) 10K type strain sequencing project: providing services to taxonomists for standard genome sequencing and annotation.</title>
        <authorList>
            <consortium name="The Broad Institute Genomics Platform"/>
            <consortium name="The Broad Institute Genome Sequencing Center for Infectious Disease"/>
            <person name="Wu L."/>
            <person name="Ma J."/>
        </authorList>
    </citation>
    <scope>NUCLEOTIDE SEQUENCE [LARGE SCALE GENOMIC DNA]</scope>
    <source>
        <strain evidence="10">CGMCC 4.7426</strain>
    </source>
</reference>
<dbReference type="RefSeq" id="WP_390296552.1">
    <property type="nucleotide sequence ID" value="NZ_JBHSFU010000007.1"/>
</dbReference>
<dbReference type="GO" id="GO:0016301">
    <property type="term" value="F:kinase activity"/>
    <property type="evidence" value="ECO:0007669"/>
    <property type="project" value="UniProtKB-KW"/>
</dbReference>
<keyword evidence="10" id="KW-1185">Reference proteome</keyword>
<evidence type="ECO:0000256" key="5">
    <source>
        <dbReference type="ARBA" id="ARBA00023012"/>
    </source>
</evidence>
<dbReference type="SUPFAM" id="SSF55874">
    <property type="entry name" value="ATPase domain of HSP90 chaperone/DNA topoisomerase II/histidine kinase"/>
    <property type="match status" value="1"/>
</dbReference>
<evidence type="ECO:0000313" key="9">
    <source>
        <dbReference type="EMBL" id="MFC4559070.1"/>
    </source>
</evidence>
<dbReference type="Proteomes" id="UP001595989">
    <property type="component" value="Unassembled WGS sequence"/>
</dbReference>
<dbReference type="Gene3D" id="1.20.5.1930">
    <property type="match status" value="1"/>
</dbReference>
<evidence type="ECO:0000259" key="7">
    <source>
        <dbReference type="SMART" id="SM00065"/>
    </source>
</evidence>
<dbReference type="Gene3D" id="3.30.450.40">
    <property type="match status" value="1"/>
</dbReference>
<evidence type="ECO:0000259" key="8">
    <source>
        <dbReference type="SMART" id="SM00387"/>
    </source>
</evidence>
<feature type="transmembrane region" description="Helical" evidence="6">
    <location>
        <begin position="210"/>
        <end position="231"/>
    </location>
</feature>
<feature type="domain" description="Histidine kinase/HSP90-like ATPase" evidence="8">
    <location>
        <begin position="505"/>
        <end position="603"/>
    </location>
</feature>
<keyword evidence="4 9" id="KW-0418">Kinase</keyword>
<evidence type="ECO:0000313" key="10">
    <source>
        <dbReference type="Proteomes" id="UP001595989"/>
    </source>
</evidence>
<keyword evidence="6" id="KW-0812">Transmembrane</keyword>
<keyword evidence="3" id="KW-0808">Transferase</keyword>
<comment type="caution">
    <text evidence="9">The sequence shown here is derived from an EMBL/GenBank/DDBJ whole genome shotgun (WGS) entry which is preliminary data.</text>
</comment>
<dbReference type="InterPro" id="IPR050482">
    <property type="entry name" value="Sensor_HK_TwoCompSys"/>
</dbReference>
<dbReference type="InterPro" id="IPR029016">
    <property type="entry name" value="GAF-like_dom_sf"/>
</dbReference>
<feature type="transmembrane region" description="Helical" evidence="6">
    <location>
        <begin position="146"/>
        <end position="167"/>
    </location>
</feature>
<accession>A0ABV9DJQ5</accession>
<dbReference type="EMBL" id="JBHSFU010000007">
    <property type="protein sequence ID" value="MFC4559070.1"/>
    <property type="molecule type" value="Genomic_DNA"/>
</dbReference>
<feature type="transmembrane region" description="Helical" evidence="6">
    <location>
        <begin position="188"/>
        <end position="204"/>
    </location>
</feature>
<dbReference type="SUPFAM" id="SSF55781">
    <property type="entry name" value="GAF domain-like"/>
    <property type="match status" value="1"/>
</dbReference>
<dbReference type="InterPro" id="IPR003594">
    <property type="entry name" value="HATPase_dom"/>
</dbReference>